<dbReference type="RefSeq" id="WP_124027055.1">
    <property type="nucleotide sequence ID" value="NZ_JBHRSN010000015.1"/>
</dbReference>
<feature type="transmembrane region" description="Helical" evidence="6">
    <location>
        <begin position="50"/>
        <end position="68"/>
    </location>
</feature>
<evidence type="ECO:0000256" key="1">
    <source>
        <dbReference type="ARBA" id="ARBA00004651"/>
    </source>
</evidence>
<protein>
    <submittedName>
        <fullName evidence="8">Cytochrome B</fullName>
    </submittedName>
</protein>
<dbReference type="GO" id="GO:0022904">
    <property type="term" value="P:respiratory electron transport chain"/>
    <property type="evidence" value="ECO:0007669"/>
    <property type="project" value="InterPro"/>
</dbReference>
<evidence type="ECO:0000256" key="5">
    <source>
        <dbReference type="ARBA" id="ARBA00023136"/>
    </source>
</evidence>
<dbReference type="GO" id="GO:0009055">
    <property type="term" value="F:electron transfer activity"/>
    <property type="evidence" value="ECO:0007669"/>
    <property type="project" value="InterPro"/>
</dbReference>
<feature type="transmembrane region" description="Helical" evidence="6">
    <location>
        <begin position="20"/>
        <end position="38"/>
    </location>
</feature>
<feature type="transmembrane region" description="Helical" evidence="6">
    <location>
        <begin position="157"/>
        <end position="178"/>
    </location>
</feature>
<gene>
    <name evidence="8" type="ORF">DRW07_06315</name>
</gene>
<comment type="subcellular location">
    <subcellularLocation>
        <location evidence="1">Cell membrane</location>
        <topology evidence="1">Multi-pass membrane protein</topology>
    </subcellularLocation>
</comment>
<dbReference type="GO" id="GO:0005886">
    <property type="term" value="C:plasma membrane"/>
    <property type="evidence" value="ECO:0007669"/>
    <property type="project" value="UniProtKB-SubCell"/>
</dbReference>
<evidence type="ECO:0000256" key="6">
    <source>
        <dbReference type="SAM" id="Phobius"/>
    </source>
</evidence>
<dbReference type="InterPro" id="IPR051542">
    <property type="entry name" value="Hydrogenase_cytochrome"/>
</dbReference>
<feature type="transmembrane region" description="Helical" evidence="6">
    <location>
        <begin position="109"/>
        <end position="128"/>
    </location>
</feature>
<evidence type="ECO:0000313" key="9">
    <source>
        <dbReference type="Proteomes" id="UP000275281"/>
    </source>
</evidence>
<keyword evidence="9" id="KW-1185">Reference proteome</keyword>
<dbReference type="PANTHER" id="PTHR30485:SF2">
    <property type="entry name" value="BLL0597 PROTEIN"/>
    <property type="match status" value="1"/>
</dbReference>
<accession>A0A3N5YNG7</accession>
<comment type="caution">
    <text evidence="8">The sequence shown here is derived from an EMBL/GenBank/DDBJ whole genome shotgun (WGS) entry which is preliminary data.</text>
</comment>
<reference evidence="8 9" key="1">
    <citation type="submission" date="2018-11" db="EMBL/GenBank/DDBJ databases">
        <authorList>
            <person name="Ye M.-Q."/>
            <person name="Du Z.-J."/>
        </authorList>
    </citation>
    <scope>NUCLEOTIDE SEQUENCE [LARGE SCALE GENOMIC DNA]</scope>
    <source>
        <strain evidence="8 9">U0105</strain>
    </source>
</reference>
<name>A0A3N5YNG7_9ALTE</name>
<evidence type="ECO:0000256" key="3">
    <source>
        <dbReference type="ARBA" id="ARBA00022692"/>
    </source>
</evidence>
<dbReference type="OrthoDB" id="196472at2"/>
<keyword evidence="3 6" id="KW-0812">Transmembrane</keyword>
<dbReference type="InterPro" id="IPR016174">
    <property type="entry name" value="Di-haem_cyt_TM"/>
</dbReference>
<feature type="domain" description="Cytochrome b561 bacterial/Ni-hydrogenase" evidence="7">
    <location>
        <begin position="16"/>
        <end position="190"/>
    </location>
</feature>
<proteinExistence type="predicted"/>
<dbReference type="AlphaFoldDB" id="A0A3N5YNG7"/>
<evidence type="ECO:0000256" key="4">
    <source>
        <dbReference type="ARBA" id="ARBA00022989"/>
    </source>
</evidence>
<dbReference type="GO" id="GO:0020037">
    <property type="term" value="F:heme binding"/>
    <property type="evidence" value="ECO:0007669"/>
    <property type="project" value="TreeGrafter"/>
</dbReference>
<keyword evidence="2" id="KW-1003">Cell membrane</keyword>
<organism evidence="8 9">
    <name type="scientific">Alteromonas sediminis</name>
    <dbReference type="NCBI Taxonomy" id="2259342"/>
    <lineage>
        <taxon>Bacteria</taxon>
        <taxon>Pseudomonadati</taxon>
        <taxon>Pseudomonadota</taxon>
        <taxon>Gammaproteobacteria</taxon>
        <taxon>Alteromonadales</taxon>
        <taxon>Alteromonadaceae</taxon>
        <taxon>Alteromonas/Salinimonas group</taxon>
        <taxon>Alteromonas</taxon>
    </lineage>
</organism>
<evidence type="ECO:0000256" key="2">
    <source>
        <dbReference type="ARBA" id="ARBA00022475"/>
    </source>
</evidence>
<feature type="transmembrane region" description="Helical" evidence="6">
    <location>
        <begin position="203"/>
        <end position="225"/>
    </location>
</feature>
<keyword evidence="4 6" id="KW-1133">Transmembrane helix</keyword>
<dbReference type="EMBL" id="RPOK01000002">
    <property type="protein sequence ID" value="RPJ67151.1"/>
    <property type="molecule type" value="Genomic_DNA"/>
</dbReference>
<sequence length="235" mass="26697">MQPINDFMDQQTQTIWDIPVRICHWAIVLLVIAQWVTAELLDDAIQWHAWFGYGLLGVVVFRLLWGFIGSRYARFGQFLASPKTVLHYLVATFKGEAPTYTGHNPLGGWMALFLLLVLLVQSITGLFMTDEIFFSAPYFSAVSSDVQSLMNTLHHQAFTVIQIAVLLHVIAALIYVFVKKQPIIKAMVTGKKPTPESGISHDYWLKLIVSIIVICVLLYLTVVVWPPEQEALWMY</sequence>
<keyword evidence="5 6" id="KW-0472">Membrane</keyword>
<dbReference type="InterPro" id="IPR011577">
    <property type="entry name" value="Cyt_b561_bac/Ni-Hgenase"/>
</dbReference>
<dbReference type="Proteomes" id="UP000275281">
    <property type="component" value="Unassembled WGS sequence"/>
</dbReference>
<dbReference type="Pfam" id="PF01292">
    <property type="entry name" value="Ni_hydr_CYTB"/>
    <property type="match status" value="1"/>
</dbReference>
<dbReference type="SUPFAM" id="SSF81342">
    <property type="entry name" value="Transmembrane di-heme cytochromes"/>
    <property type="match status" value="1"/>
</dbReference>
<dbReference type="PANTHER" id="PTHR30485">
    <property type="entry name" value="NI/FE-HYDROGENASE 1 B-TYPE CYTOCHROME SUBUNIT"/>
    <property type="match status" value="1"/>
</dbReference>
<evidence type="ECO:0000259" key="7">
    <source>
        <dbReference type="Pfam" id="PF01292"/>
    </source>
</evidence>
<evidence type="ECO:0000313" key="8">
    <source>
        <dbReference type="EMBL" id="RPJ67151.1"/>
    </source>
</evidence>
<dbReference type="Gene3D" id="1.20.950.20">
    <property type="entry name" value="Transmembrane di-heme cytochromes, Chain C"/>
    <property type="match status" value="1"/>
</dbReference>